<dbReference type="AlphaFoldDB" id="A0A6G1ILY8"/>
<evidence type="ECO:0000313" key="2">
    <source>
        <dbReference type="Proteomes" id="UP000799291"/>
    </source>
</evidence>
<keyword evidence="2" id="KW-1185">Reference proteome</keyword>
<dbReference type="InterPro" id="IPR011333">
    <property type="entry name" value="SKP1/BTB/POZ_sf"/>
</dbReference>
<dbReference type="Gene3D" id="3.30.710.10">
    <property type="entry name" value="Potassium Channel Kv1.1, Chain A"/>
    <property type="match status" value="1"/>
</dbReference>
<evidence type="ECO:0000313" key="1">
    <source>
        <dbReference type="EMBL" id="KAF2679256.1"/>
    </source>
</evidence>
<name>A0A6G1ILY8_9PLEO</name>
<accession>A0A6G1ILY8</accession>
<organism evidence="1 2">
    <name type="scientific">Lentithecium fluviatile CBS 122367</name>
    <dbReference type="NCBI Taxonomy" id="1168545"/>
    <lineage>
        <taxon>Eukaryota</taxon>
        <taxon>Fungi</taxon>
        <taxon>Dikarya</taxon>
        <taxon>Ascomycota</taxon>
        <taxon>Pezizomycotina</taxon>
        <taxon>Dothideomycetes</taxon>
        <taxon>Pleosporomycetidae</taxon>
        <taxon>Pleosporales</taxon>
        <taxon>Massarineae</taxon>
        <taxon>Lentitheciaceae</taxon>
        <taxon>Lentithecium</taxon>
    </lineage>
</organism>
<dbReference type="EMBL" id="MU005605">
    <property type="protein sequence ID" value="KAF2679256.1"/>
    <property type="molecule type" value="Genomic_DNA"/>
</dbReference>
<evidence type="ECO:0008006" key="3">
    <source>
        <dbReference type="Google" id="ProtNLM"/>
    </source>
</evidence>
<dbReference type="OrthoDB" id="6359816at2759"/>
<sequence>QEAQDNTITLHGDCPALVKLMNFYLYDLDYMLSVNAASHLLMHIEVFALADKYAISTLQILCADKFKKCVHFHSDSDEFVAAISYIFGELTKYYRKMREEVATLICSKMSLMIKEIHALGVYGKHSELVLLEKGKEMKWWT</sequence>
<protein>
    <recommendedName>
        <fullName evidence="3">BTB domain-containing protein</fullName>
    </recommendedName>
</protein>
<reference evidence="1" key="1">
    <citation type="journal article" date="2020" name="Stud. Mycol.">
        <title>101 Dothideomycetes genomes: a test case for predicting lifestyles and emergence of pathogens.</title>
        <authorList>
            <person name="Haridas S."/>
            <person name="Albert R."/>
            <person name="Binder M."/>
            <person name="Bloem J."/>
            <person name="Labutti K."/>
            <person name="Salamov A."/>
            <person name="Andreopoulos B."/>
            <person name="Baker S."/>
            <person name="Barry K."/>
            <person name="Bills G."/>
            <person name="Bluhm B."/>
            <person name="Cannon C."/>
            <person name="Castanera R."/>
            <person name="Culley D."/>
            <person name="Daum C."/>
            <person name="Ezra D."/>
            <person name="Gonzalez J."/>
            <person name="Henrissat B."/>
            <person name="Kuo A."/>
            <person name="Liang C."/>
            <person name="Lipzen A."/>
            <person name="Lutzoni F."/>
            <person name="Magnuson J."/>
            <person name="Mondo S."/>
            <person name="Nolan M."/>
            <person name="Ohm R."/>
            <person name="Pangilinan J."/>
            <person name="Park H.-J."/>
            <person name="Ramirez L."/>
            <person name="Alfaro M."/>
            <person name="Sun H."/>
            <person name="Tritt A."/>
            <person name="Yoshinaga Y."/>
            <person name="Zwiers L.-H."/>
            <person name="Turgeon B."/>
            <person name="Goodwin S."/>
            <person name="Spatafora J."/>
            <person name="Crous P."/>
            <person name="Grigoriev I."/>
        </authorList>
    </citation>
    <scope>NUCLEOTIDE SEQUENCE</scope>
    <source>
        <strain evidence="1">CBS 122367</strain>
    </source>
</reference>
<proteinExistence type="predicted"/>
<dbReference type="PANTHER" id="PTHR47843:SF5">
    <property type="entry name" value="BTB_POZ DOMAIN PROTEIN"/>
    <property type="match status" value="1"/>
</dbReference>
<dbReference type="PANTHER" id="PTHR47843">
    <property type="entry name" value="BTB DOMAIN-CONTAINING PROTEIN-RELATED"/>
    <property type="match status" value="1"/>
</dbReference>
<dbReference type="Proteomes" id="UP000799291">
    <property type="component" value="Unassembled WGS sequence"/>
</dbReference>
<gene>
    <name evidence="1" type="ORF">K458DRAFT_314791</name>
</gene>
<feature type="non-terminal residue" evidence="1">
    <location>
        <position position="1"/>
    </location>
</feature>